<reference evidence="1" key="1">
    <citation type="submission" date="2014-09" db="EMBL/GenBank/DDBJ databases">
        <authorList>
            <person name="Magalhaes I.L.F."/>
            <person name="Oliveira U."/>
            <person name="Santos F.R."/>
            <person name="Vidigal T.H.D.A."/>
            <person name="Brescovit A.D."/>
            <person name="Santos A.J."/>
        </authorList>
    </citation>
    <scope>NUCLEOTIDE SEQUENCE</scope>
    <source>
        <tissue evidence="1">Shoot tissue taken approximately 20 cm above the soil surface</tissue>
    </source>
</reference>
<evidence type="ECO:0000313" key="1">
    <source>
        <dbReference type="EMBL" id="JAE20290.1"/>
    </source>
</evidence>
<organism evidence="1">
    <name type="scientific">Arundo donax</name>
    <name type="common">Giant reed</name>
    <name type="synonym">Donax arundinaceus</name>
    <dbReference type="NCBI Taxonomy" id="35708"/>
    <lineage>
        <taxon>Eukaryota</taxon>
        <taxon>Viridiplantae</taxon>
        <taxon>Streptophyta</taxon>
        <taxon>Embryophyta</taxon>
        <taxon>Tracheophyta</taxon>
        <taxon>Spermatophyta</taxon>
        <taxon>Magnoliopsida</taxon>
        <taxon>Liliopsida</taxon>
        <taxon>Poales</taxon>
        <taxon>Poaceae</taxon>
        <taxon>PACMAD clade</taxon>
        <taxon>Arundinoideae</taxon>
        <taxon>Arundineae</taxon>
        <taxon>Arundo</taxon>
    </lineage>
</organism>
<proteinExistence type="predicted"/>
<dbReference type="EMBL" id="GBRH01177606">
    <property type="protein sequence ID" value="JAE20290.1"/>
    <property type="molecule type" value="Transcribed_RNA"/>
</dbReference>
<sequence>MSYNGYPCIFWCFTHHAKIKESQLPLRCCQYITRMWVSVKVTILQKLPQATLDTNVHQIQNLQSLTFNSCLLV</sequence>
<accession>A0A0A9G5C0</accession>
<name>A0A0A9G5C0_ARUDO</name>
<protein>
    <submittedName>
        <fullName evidence="1">Uncharacterized protein</fullName>
    </submittedName>
</protein>
<reference evidence="1" key="2">
    <citation type="journal article" date="2015" name="Data Brief">
        <title>Shoot transcriptome of the giant reed, Arundo donax.</title>
        <authorList>
            <person name="Barrero R.A."/>
            <person name="Guerrero F.D."/>
            <person name="Moolhuijzen P."/>
            <person name="Goolsby J.A."/>
            <person name="Tidwell J."/>
            <person name="Bellgard S.E."/>
            <person name="Bellgard M.I."/>
        </authorList>
    </citation>
    <scope>NUCLEOTIDE SEQUENCE</scope>
    <source>
        <tissue evidence="1">Shoot tissue taken approximately 20 cm above the soil surface</tissue>
    </source>
</reference>
<dbReference type="AlphaFoldDB" id="A0A0A9G5C0"/>